<feature type="transmembrane region" description="Helical" evidence="4">
    <location>
        <begin position="138"/>
        <end position="159"/>
    </location>
</feature>
<evidence type="ECO:0000256" key="4">
    <source>
        <dbReference type="SAM" id="Phobius"/>
    </source>
</evidence>
<dbReference type="InterPro" id="IPR011701">
    <property type="entry name" value="MFS"/>
</dbReference>
<dbReference type="SUPFAM" id="SSF103473">
    <property type="entry name" value="MFS general substrate transporter"/>
    <property type="match status" value="1"/>
</dbReference>
<protein>
    <submittedName>
        <fullName evidence="6">MFS transporter</fullName>
    </submittedName>
</protein>
<keyword evidence="3 4" id="KW-0472">Membrane</keyword>
<name>A0A7G9KZB1_9SPHN</name>
<feature type="transmembrane region" description="Helical" evidence="4">
    <location>
        <begin position="41"/>
        <end position="66"/>
    </location>
</feature>
<dbReference type="Proteomes" id="UP000515861">
    <property type="component" value="Chromosome"/>
</dbReference>
<keyword evidence="7" id="KW-1185">Reference proteome</keyword>
<feature type="transmembrane region" description="Helical" evidence="4">
    <location>
        <begin position="103"/>
        <end position="126"/>
    </location>
</feature>
<feature type="transmembrane region" description="Helical" evidence="4">
    <location>
        <begin position="78"/>
        <end position="97"/>
    </location>
</feature>
<organism evidence="6 7">
    <name type="scientific">Sphingomonas sabuli</name>
    <dbReference type="NCBI Taxonomy" id="2764186"/>
    <lineage>
        <taxon>Bacteria</taxon>
        <taxon>Pseudomonadati</taxon>
        <taxon>Pseudomonadota</taxon>
        <taxon>Alphaproteobacteria</taxon>
        <taxon>Sphingomonadales</taxon>
        <taxon>Sphingomonadaceae</taxon>
        <taxon>Sphingomonas</taxon>
    </lineage>
</organism>
<feature type="transmembrane region" description="Helical" evidence="4">
    <location>
        <begin position="308"/>
        <end position="330"/>
    </location>
</feature>
<keyword evidence="2 4" id="KW-1133">Transmembrane helix</keyword>
<reference evidence="6 7" key="1">
    <citation type="submission" date="2020-08" db="EMBL/GenBank/DDBJ databases">
        <title>Sphingomonas sp. sand1-3 16S ribosomal RNA gene Genome sequencing and assembly.</title>
        <authorList>
            <person name="Kang M."/>
        </authorList>
    </citation>
    <scope>NUCLEOTIDE SEQUENCE [LARGE SCALE GENOMIC DNA]</scope>
    <source>
        <strain evidence="7">sand1-3</strain>
    </source>
</reference>
<evidence type="ECO:0000256" key="1">
    <source>
        <dbReference type="ARBA" id="ARBA00022692"/>
    </source>
</evidence>
<feature type="transmembrane region" description="Helical" evidence="4">
    <location>
        <begin position="280"/>
        <end position="302"/>
    </location>
</feature>
<feature type="domain" description="Major facilitator superfamily (MFS) profile" evidence="5">
    <location>
        <begin position="1"/>
        <end position="396"/>
    </location>
</feature>
<dbReference type="PROSITE" id="PS50850">
    <property type="entry name" value="MFS"/>
    <property type="match status" value="1"/>
</dbReference>
<dbReference type="InterPro" id="IPR020846">
    <property type="entry name" value="MFS_dom"/>
</dbReference>
<feature type="transmembrane region" description="Helical" evidence="4">
    <location>
        <begin position="370"/>
        <end position="393"/>
    </location>
</feature>
<gene>
    <name evidence="6" type="ORF">H8M03_06430</name>
</gene>
<feature type="transmembrane region" description="Helical" evidence="4">
    <location>
        <begin position="210"/>
        <end position="232"/>
    </location>
</feature>
<dbReference type="PANTHER" id="PTHR23528">
    <property type="match status" value="1"/>
</dbReference>
<dbReference type="KEGG" id="ssau:H8M03_06430"/>
<dbReference type="GO" id="GO:0022857">
    <property type="term" value="F:transmembrane transporter activity"/>
    <property type="evidence" value="ECO:0007669"/>
    <property type="project" value="InterPro"/>
</dbReference>
<evidence type="ECO:0000259" key="5">
    <source>
        <dbReference type="PROSITE" id="PS50850"/>
    </source>
</evidence>
<evidence type="ECO:0000313" key="6">
    <source>
        <dbReference type="EMBL" id="QNM81710.1"/>
    </source>
</evidence>
<dbReference type="InterPro" id="IPR036259">
    <property type="entry name" value="MFS_trans_sf"/>
</dbReference>
<dbReference type="Pfam" id="PF07690">
    <property type="entry name" value="MFS_1"/>
    <property type="match status" value="1"/>
</dbReference>
<evidence type="ECO:0000256" key="2">
    <source>
        <dbReference type="ARBA" id="ARBA00022989"/>
    </source>
</evidence>
<feature type="transmembrane region" description="Helical" evidence="4">
    <location>
        <begin position="342"/>
        <end position="364"/>
    </location>
</feature>
<dbReference type="RefSeq" id="WP_187478666.1">
    <property type="nucleotide sequence ID" value="NZ_CP060697.1"/>
</dbReference>
<dbReference type="EMBL" id="CP060697">
    <property type="protein sequence ID" value="QNM81710.1"/>
    <property type="molecule type" value="Genomic_DNA"/>
</dbReference>
<evidence type="ECO:0000256" key="3">
    <source>
        <dbReference type="ARBA" id="ARBA00023136"/>
    </source>
</evidence>
<accession>A0A7G9KZB1</accession>
<proteinExistence type="predicted"/>
<feature type="transmembrane region" description="Helical" evidence="4">
    <location>
        <begin position="12"/>
        <end position="29"/>
    </location>
</feature>
<sequence length="396" mass="41070">MTDRAIGPRYIAASFGAHCAFLPLLTFVVPVRVEALSDEPVYLLSLLLIIGALTASIANIAAGYASDTLMARRGSRRGMATVGLAATAAALVAFAFAQSFAQLVAALIVFQLAFNAMFAPLIAVLADHVPDNRKGVTAAWLNFALPAGTVATAAAAAAAPLLGDLLMPAIAATVSALILPFLFAWPAPLQPATAAAEEEPMAQPPLRRDFLFAWIARLCIQFGAVIVLSYLYLYIGEFGAGAAAARPMLAKLSLYASPFALAACLYLARRSDLVGKRKAILTVTSLAIAAALLLLVLAKVWIAALAGYTIFLAGLTVFLALDSALVAELLRGTDKRGGALGWMNLTNTLPSIAAPTLTIGLSVTAPDPDIIRLALMVAGALALVSAVCVSRIASVR</sequence>
<evidence type="ECO:0000313" key="7">
    <source>
        <dbReference type="Proteomes" id="UP000515861"/>
    </source>
</evidence>
<dbReference type="Gene3D" id="1.20.1250.20">
    <property type="entry name" value="MFS general substrate transporter like domains"/>
    <property type="match status" value="2"/>
</dbReference>
<feature type="transmembrane region" description="Helical" evidence="4">
    <location>
        <begin position="252"/>
        <end position="268"/>
    </location>
</feature>
<feature type="transmembrane region" description="Helical" evidence="4">
    <location>
        <begin position="165"/>
        <end position="189"/>
    </location>
</feature>
<dbReference type="AlphaFoldDB" id="A0A7G9KZB1"/>
<dbReference type="PANTHER" id="PTHR23528:SF1">
    <property type="entry name" value="MAJOR FACILITATOR SUPERFAMILY (MFS) PROFILE DOMAIN-CONTAINING PROTEIN"/>
    <property type="match status" value="1"/>
</dbReference>
<keyword evidence="1 4" id="KW-0812">Transmembrane</keyword>